<accession>A0A8J7FMG4</accession>
<dbReference type="RefSeq" id="WP_194115680.1">
    <property type="nucleotide sequence ID" value="NZ_JADFUA010000003.1"/>
</dbReference>
<dbReference type="InterPro" id="IPR036465">
    <property type="entry name" value="vWFA_dom_sf"/>
</dbReference>
<feature type="domain" description="DUF58" evidence="1">
    <location>
        <begin position="198"/>
        <end position="364"/>
    </location>
</feature>
<protein>
    <submittedName>
        <fullName evidence="2">DUF58 domain-containing protein</fullName>
    </submittedName>
</protein>
<evidence type="ECO:0000259" key="1">
    <source>
        <dbReference type="Pfam" id="PF01882"/>
    </source>
</evidence>
<proteinExistence type="predicted"/>
<keyword evidence="3" id="KW-1185">Reference proteome</keyword>
<dbReference type="Gene3D" id="3.40.50.410">
    <property type="entry name" value="von Willebrand factor, type A domain"/>
    <property type="match status" value="1"/>
</dbReference>
<dbReference type="CDD" id="cd00198">
    <property type="entry name" value="vWFA"/>
    <property type="match status" value="1"/>
</dbReference>
<evidence type="ECO:0000313" key="3">
    <source>
        <dbReference type="Proteomes" id="UP000604481"/>
    </source>
</evidence>
<dbReference type="PANTHER" id="PTHR33608">
    <property type="entry name" value="BLL2464 PROTEIN"/>
    <property type="match status" value="1"/>
</dbReference>
<name>A0A8J7FMG4_9NEIS</name>
<dbReference type="EMBL" id="JADFUA010000003">
    <property type="protein sequence ID" value="MBE9609166.1"/>
    <property type="molecule type" value="Genomic_DNA"/>
</dbReference>
<dbReference type="SUPFAM" id="SSF53300">
    <property type="entry name" value="vWA-like"/>
    <property type="match status" value="1"/>
</dbReference>
<dbReference type="AlphaFoldDB" id="A0A8J7FMG4"/>
<comment type="caution">
    <text evidence="2">The sequence shown here is derived from an EMBL/GenBank/DDBJ whole genome shotgun (WGS) entry which is preliminary data.</text>
</comment>
<reference evidence="2 3" key="1">
    <citation type="submission" date="2020-10" db="EMBL/GenBank/DDBJ databases">
        <title>The genome sequence of Chitinilyticum litopenaei 4Y14.</title>
        <authorList>
            <person name="Liu Y."/>
        </authorList>
    </citation>
    <scope>NUCLEOTIDE SEQUENCE [LARGE SCALE GENOMIC DNA]</scope>
    <source>
        <strain evidence="2 3">4Y14</strain>
    </source>
</reference>
<dbReference type="InterPro" id="IPR002881">
    <property type="entry name" value="DUF58"/>
</dbReference>
<organism evidence="2 3">
    <name type="scientific">Chitinilyticum piscinae</name>
    <dbReference type="NCBI Taxonomy" id="2866724"/>
    <lineage>
        <taxon>Bacteria</taxon>
        <taxon>Pseudomonadati</taxon>
        <taxon>Pseudomonadota</taxon>
        <taxon>Betaproteobacteria</taxon>
        <taxon>Neisseriales</taxon>
        <taxon>Chitinibacteraceae</taxon>
        <taxon>Chitinilyticum</taxon>
    </lineage>
</organism>
<dbReference type="PANTHER" id="PTHR33608:SF3">
    <property type="entry name" value="SLR2013 PROTEIN"/>
    <property type="match status" value="1"/>
</dbReference>
<evidence type="ECO:0000313" key="2">
    <source>
        <dbReference type="EMBL" id="MBE9609166.1"/>
    </source>
</evidence>
<dbReference type="Pfam" id="PF01882">
    <property type="entry name" value="DUF58"/>
    <property type="match status" value="1"/>
</dbReference>
<dbReference type="Proteomes" id="UP000604481">
    <property type="component" value="Unassembled WGS sequence"/>
</dbReference>
<gene>
    <name evidence="2" type="ORF">INR99_07380</name>
</gene>
<sequence length="435" mass="49336">MIPSRRLLLLALALGALGIAPALRPELAAIWSSLAGLLLLTMLIDGIRGLRPPDVSVNRHHPGAWSQGRWHDCRLSLALASGRPLRLEVFDHYPSGWEMRGLPHALQAPLQPGHSVELSFGLRPPQRGDHAFGRCELRISSPWGLWQRRQWTGSAETVRVFPDFARILHHSIHATDTRQQGGVLRRRRRGEGTDFHQLREYRQGDSLRTIDWHATARFQKPISREYQEERDQQIIFLLDCSRRMQAQDDERSHFDHALDAMLLLAWTAQKQGDSIGVYTFGGIERWLAPMKGRAAIDRLLQGVYDLQPTLAIPDYLAATERVLEKARKRSFIVLLTNLRDEDESTLAPSLQLLNERHLTLCASLREVALDRAIEAPVSTFEGALRHAAGQGYQQARRQALRRLGVRTREFLDVTPQQLPAALVNNYLKLKESGQL</sequence>